<reference evidence="2 3" key="1">
    <citation type="journal article" date="2015" name="Nature">
        <title>rRNA introns, odd ribosomes, and small enigmatic genomes across a large radiation of phyla.</title>
        <authorList>
            <person name="Brown C.T."/>
            <person name="Hug L.A."/>
            <person name="Thomas B.C."/>
            <person name="Sharon I."/>
            <person name="Castelle C.J."/>
            <person name="Singh A."/>
            <person name="Wilkins M.J."/>
            <person name="Williams K.H."/>
            <person name="Banfield J.F."/>
        </authorList>
    </citation>
    <scope>NUCLEOTIDE SEQUENCE [LARGE SCALE GENOMIC DNA]</scope>
</reference>
<dbReference type="AlphaFoldDB" id="A0A0G1PJW7"/>
<dbReference type="Proteomes" id="UP000034794">
    <property type="component" value="Unassembled WGS sequence"/>
</dbReference>
<dbReference type="EMBL" id="LCMI01000006">
    <property type="protein sequence ID" value="KKU33046.1"/>
    <property type="molecule type" value="Genomic_DNA"/>
</dbReference>
<feature type="chain" id="PRO_5002539009" description="DUF5666 domain-containing protein" evidence="1">
    <location>
        <begin position="27"/>
        <end position="92"/>
    </location>
</feature>
<sequence length="92" mass="9596">MSKKLILGGVLVSSVFFGGCSLVAQPADVVTETPTKTFTGMVVVSGSLITISDGTKNTEITSRKVDLKQYAGKTVTVTGEFSGTTLYVDSVE</sequence>
<keyword evidence="1" id="KW-0732">Signal</keyword>
<comment type="caution">
    <text evidence="2">The sequence shown here is derived from an EMBL/GenBank/DDBJ whole genome shotgun (WGS) entry which is preliminary data.</text>
</comment>
<accession>A0A0G1PJW7</accession>
<proteinExistence type="predicted"/>
<evidence type="ECO:0000256" key="1">
    <source>
        <dbReference type="SAM" id="SignalP"/>
    </source>
</evidence>
<evidence type="ECO:0000313" key="2">
    <source>
        <dbReference type="EMBL" id="KKU33046.1"/>
    </source>
</evidence>
<feature type="signal peptide" evidence="1">
    <location>
        <begin position="1"/>
        <end position="26"/>
    </location>
</feature>
<name>A0A0G1PJW7_9BACT</name>
<gene>
    <name evidence="2" type="ORF">UX47_C0006G0017</name>
</gene>
<organism evidence="2 3">
    <name type="scientific">Candidatus Collierbacteria bacterium GW2011_GWA2_46_26</name>
    <dbReference type="NCBI Taxonomy" id="1618381"/>
    <lineage>
        <taxon>Bacteria</taxon>
        <taxon>Candidatus Collieribacteriota</taxon>
    </lineage>
</organism>
<evidence type="ECO:0008006" key="4">
    <source>
        <dbReference type="Google" id="ProtNLM"/>
    </source>
</evidence>
<evidence type="ECO:0000313" key="3">
    <source>
        <dbReference type="Proteomes" id="UP000034794"/>
    </source>
</evidence>
<dbReference type="PROSITE" id="PS51257">
    <property type="entry name" value="PROKAR_LIPOPROTEIN"/>
    <property type="match status" value="1"/>
</dbReference>
<protein>
    <recommendedName>
        <fullName evidence="4">DUF5666 domain-containing protein</fullName>
    </recommendedName>
</protein>